<sequence length="381" mass="42189">MDEKGIIVCAEEIDEGLELQLWSRGKTPRLVIVNRAKNTKKMSPLSWLEGEERKLSLKGAGGKPVHYPMEVLEEPVRRMLYRFAQDPVFKGLLWHSVLFLSDLFHAPRSVFDKGEMALLPEGKRRCLWLADFTDGGGKGFFRPFFPLSEAEMAVFGGEPSIPIPGGKSVADLKKTGITRKLASVCPERWYETPRTAAAAVLLGFSLDCEESGDFSSFLWKAADGGVVSKEALAAAPADPSISRFAAKMTGYVRHWAALDSISVETVLDSYDAMKERGFARKRRMQFPVGALGNVEYTVTLYSDGKGAMAVGCVPGQATDRHRGERVFTLPEEVYGQALRDDSFGGAEDDFFTLSALLQAKLYEGWHRRIRRFTDVFLSPGG</sequence>
<dbReference type="Proteomes" id="UP000295066">
    <property type="component" value="Unassembled WGS sequence"/>
</dbReference>
<comment type="caution">
    <text evidence="1">The sequence shown here is derived from an EMBL/GenBank/DDBJ whole genome shotgun (WGS) entry which is preliminary data.</text>
</comment>
<gene>
    <name evidence="1" type="ORF">C8D99_1155</name>
</gene>
<proteinExistence type="predicted"/>
<organism evidence="1 2">
    <name type="scientific">Aminivibrio pyruvatiphilus</name>
    <dbReference type="NCBI Taxonomy" id="1005740"/>
    <lineage>
        <taxon>Bacteria</taxon>
        <taxon>Thermotogati</taxon>
        <taxon>Synergistota</taxon>
        <taxon>Synergistia</taxon>
        <taxon>Synergistales</taxon>
        <taxon>Aminobacteriaceae</taxon>
        <taxon>Aminivibrio</taxon>
    </lineage>
</organism>
<evidence type="ECO:0000313" key="1">
    <source>
        <dbReference type="EMBL" id="TDY57987.1"/>
    </source>
</evidence>
<protein>
    <submittedName>
        <fullName evidence="1">Uncharacterized protein</fullName>
    </submittedName>
</protein>
<evidence type="ECO:0000313" key="2">
    <source>
        <dbReference type="Proteomes" id="UP000295066"/>
    </source>
</evidence>
<dbReference type="EMBL" id="SORI01000015">
    <property type="protein sequence ID" value="TDY57987.1"/>
    <property type="molecule type" value="Genomic_DNA"/>
</dbReference>
<dbReference type="AlphaFoldDB" id="A0A4R8M6M8"/>
<dbReference type="RefSeq" id="WP_133958137.1">
    <property type="nucleotide sequence ID" value="NZ_SORI01000015.1"/>
</dbReference>
<reference evidence="1 2" key="1">
    <citation type="submission" date="2019-03" db="EMBL/GenBank/DDBJ databases">
        <title>Genomic Encyclopedia of Type Strains, Phase IV (KMG-IV): sequencing the most valuable type-strain genomes for metagenomic binning, comparative biology and taxonomic classification.</title>
        <authorList>
            <person name="Goeker M."/>
        </authorList>
    </citation>
    <scope>NUCLEOTIDE SEQUENCE [LARGE SCALE GENOMIC DNA]</scope>
    <source>
        <strain evidence="1 2">DSM 25964</strain>
    </source>
</reference>
<name>A0A4R8M6M8_9BACT</name>
<accession>A0A4R8M6M8</accession>
<dbReference type="OrthoDB" id="4438at2"/>
<keyword evidence="2" id="KW-1185">Reference proteome</keyword>